<dbReference type="PANTHER" id="PTHR15830">
    <property type="entry name" value="TELOMERE LENGTH REGULATION PROTEIN TEL2 FAMILY MEMBER"/>
    <property type="match status" value="1"/>
</dbReference>
<feature type="domain" description="Telomere length regulation protein conserved" evidence="4">
    <location>
        <begin position="509"/>
        <end position="631"/>
    </location>
</feature>
<dbReference type="GO" id="GO:0042162">
    <property type="term" value="F:telomeric DNA binding"/>
    <property type="evidence" value="ECO:0007669"/>
    <property type="project" value="TreeGrafter"/>
</dbReference>
<dbReference type="InterPro" id="IPR051970">
    <property type="entry name" value="TEL2_Regulation"/>
</dbReference>
<feature type="region of interest" description="Disordered" evidence="3">
    <location>
        <begin position="458"/>
        <end position="490"/>
    </location>
</feature>
<evidence type="ECO:0000256" key="1">
    <source>
        <dbReference type="ARBA" id="ARBA00006133"/>
    </source>
</evidence>
<comment type="caution">
    <text evidence="5">The sequence shown here is derived from an EMBL/GenBank/DDBJ whole genome shotgun (WGS) entry which is preliminary data.</text>
</comment>
<keyword evidence="2" id="KW-0175">Coiled coil</keyword>
<reference evidence="5 6" key="1">
    <citation type="submission" date="2024-01" db="EMBL/GenBank/DDBJ databases">
        <title>A draft genome for a cacao thread blight-causing isolate of Paramarasmius palmivorus.</title>
        <authorList>
            <person name="Baruah I.K."/>
            <person name="Bukari Y."/>
            <person name="Amoako-Attah I."/>
            <person name="Meinhardt L.W."/>
            <person name="Bailey B.A."/>
            <person name="Cohen S.P."/>
        </authorList>
    </citation>
    <scope>NUCLEOTIDE SEQUENCE [LARGE SCALE GENOMIC DNA]</scope>
    <source>
        <strain evidence="5 6">GH-12</strain>
    </source>
</reference>
<name>A0AAW0CUV0_9AGAR</name>
<evidence type="ECO:0000313" key="6">
    <source>
        <dbReference type="Proteomes" id="UP001383192"/>
    </source>
</evidence>
<dbReference type="Pfam" id="PF10193">
    <property type="entry name" value="Telomere_reg-2"/>
    <property type="match status" value="1"/>
</dbReference>
<dbReference type="AlphaFoldDB" id="A0AAW0CUV0"/>
<dbReference type="InterPro" id="IPR019337">
    <property type="entry name" value="Telomere_length_regulation_dom"/>
</dbReference>
<protein>
    <submittedName>
        <fullName evidence="5">Telomere binding protein</fullName>
    </submittedName>
</protein>
<feature type="coiled-coil region" evidence="2">
    <location>
        <begin position="418"/>
        <end position="445"/>
    </location>
</feature>
<evidence type="ECO:0000259" key="4">
    <source>
        <dbReference type="Pfam" id="PF10193"/>
    </source>
</evidence>
<keyword evidence="6" id="KW-1185">Reference proteome</keyword>
<dbReference type="Proteomes" id="UP001383192">
    <property type="component" value="Unassembled WGS sequence"/>
</dbReference>
<accession>A0AAW0CUV0</accession>
<dbReference type="Gene3D" id="1.25.40.720">
    <property type="entry name" value="Telomere length regulation protein 2, C-terminal domain"/>
    <property type="match status" value="1"/>
</dbReference>
<sequence length="929" mass="103149">MDLQAPIRDVISQLNQPISSLDSLLSLLTAPLAALHLLPAQYACYNINPVEHIDQKHVTQIQKALIEHILPTWDQEEHVLELVDLYFLSPPTASHAYATLLSIPFTSYSIRFLARLADQYPLDRLSQHRTKEWEWEECIRNLLAVPTKVANWCFAQKVDIPSQLEFGPYFGQVCLSCERLIANDRDVSPIIAKLSKLGIFPSAKPSFASRSTASFWAMVLPVVRKQLGDELYRRKWRRVFTDLSASALALRGVLTSLLASLDLEEGSSKVKREARLLYKLVPLDSDEMVECAVGIILNPGKDWGEIHAKVWVYWFVGSGDLLAIQKLFEDTLSLWCSPEHIKYSLLSRHRYITLLLLLTTVHLPSSSLDSSRFISAVSMYISQMDNSVRKCGMLVAEVIAERAGKKLDFGDWDGDEWAKEARRLIREKDINLDAEEVEAEEIELNATEEMPMIAEVSTKHSVTVDSDDESLAGYDSPPSSRSASPAPSELDEIAQDPSLGVGKKKVARPVYLAQLGALLRGPIGLTDGGTNASEEADKIDVALDVAEDLVRKKRAFGTELEENAVNLTHGLIGLQDNFNLRDFEGRKQRGLNALVACCPTKVAPCLIEEFFKNQYSSAQRYSMLNALALGARELAGFSEATPQPDFPSKRLPPALDRKYIAGIVQDVTRQAIEKGKQGAIDKVPELVRERRLKVKTAPKVVPLEPGMAQKPQQQNTTFHQIAAEYFILPLINRFWLFLKDEMAREERTQYYEGRAKYSGTGTGLVLNPLVLAHLLRTVAVMVHLSRNAMEWLGVIATAALELAVVLGTRKIGYMEGDDDDDDERGDTGASEGDKKEAAVLTAALELSLVVLDGCIDLDRGKSLSLENPALLMGTSEWANAVLARVEGDGMRVAGTGGMEEVNLRRAAAGVVLKVEEIREQWKSSMIDYL</sequence>
<evidence type="ECO:0000256" key="2">
    <source>
        <dbReference type="SAM" id="Coils"/>
    </source>
</evidence>
<organism evidence="5 6">
    <name type="scientific">Paramarasmius palmivorus</name>
    <dbReference type="NCBI Taxonomy" id="297713"/>
    <lineage>
        <taxon>Eukaryota</taxon>
        <taxon>Fungi</taxon>
        <taxon>Dikarya</taxon>
        <taxon>Basidiomycota</taxon>
        <taxon>Agaricomycotina</taxon>
        <taxon>Agaricomycetes</taxon>
        <taxon>Agaricomycetidae</taxon>
        <taxon>Agaricales</taxon>
        <taxon>Marasmiineae</taxon>
        <taxon>Marasmiaceae</taxon>
        <taxon>Paramarasmius</taxon>
    </lineage>
</organism>
<dbReference type="GO" id="GO:0051083">
    <property type="term" value="P:'de novo' cotranslational protein folding"/>
    <property type="evidence" value="ECO:0007669"/>
    <property type="project" value="TreeGrafter"/>
</dbReference>
<dbReference type="GO" id="GO:0005829">
    <property type="term" value="C:cytosol"/>
    <property type="evidence" value="ECO:0007669"/>
    <property type="project" value="TreeGrafter"/>
</dbReference>
<dbReference type="GO" id="GO:0051879">
    <property type="term" value="F:Hsp90 protein binding"/>
    <property type="evidence" value="ECO:0007669"/>
    <property type="project" value="TreeGrafter"/>
</dbReference>
<dbReference type="InterPro" id="IPR038528">
    <property type="entry name" value="TEL2_C_sf"/>
</dbReference>
<comment type="similarity">
    <text evidence="1">Belongs to the TEL2 family.</text>
</comment>
<gene>
    <name evidence="5" type="primary">TEL2</name>
    <name evidence="5" type="ORF">VNI00_008242</name>
</gene>
<dbReference type="PANTHER" id="PTHR15830:SF10">
    <property type="entry name" value="TELOMERE LENGTH REGULATION PROTEIN TEL2 HOMOLOG"/>
    <property type="match status" value="1"/>
</dbReference>
<proteinExistence type="inferred from homology"/>
<feature type="compositionally biased region" description="Low complexity" evidence="3">
    <location>
        <begin position="476"/>
        <end position="488"/>
    </location>
</feature>
<dbReference type="EMBL" id="JAYKXP010000028">
    <property type="protein sequence ID" value="KAK7043631.1"/>
    <property type="molecule type" value="Genomic_DNA"/>
</dbReference>
<evidence type="ECO:0000256" key="3">
    <source>
        <dbReference type="SAM" id="MobiDB-lite"/>
    </source>
</evidence>
<evidence type="ECO:0000313" key="5">
    <source>
        <dbReference type="EMBL" id="KAK7043631.1"/>
    </source>
</evidence>